<dbReference type="STRING" id="1392247.A0A3N4KSZ7"/>
<feature type="compositionally biased region" description="Basic residues" evidence="1">
    <location>
        <begin position="194"/>
        <end position="204"/>
    </location>
</feature>
<proteinExistence type="predicted"/>
<feature type="region of interest" description="Disordered" evidence="1">
    <location>
        <begin position="624"/>
        <end position="1160"/>
    </location>
</feature>
<feature type="compositionally biased region" description="Polar residues" evidence="1">
    <location>
        <begin position="122"/>
        <end position="139"/>
    </location>
</feature>
<feature type="compositionally biased region" description="Basic and acidic residues" evidence="1">
    <location>
        <begin position="624"/>
        <end position="648"/>
    </location>
</feature>
<feature type="compositionally biased region" description="Polar residues" evidence="1">
    <location>
        <begin position="849"/>
        <end position="863"/>
    </location>
</feature>
<feature type="compositionally biased region" description="Gly residues" evidence="1">
    <location>
        <begin position="1207"/>
        <end position="1218"/>
    </location>
</feature>
<feature type="compositionally biased region" description="Gly residues" evidence="1">
    <location>
        <begin position="205"/>
        <end position="216"/>
    </location>
</feature>
<reference evidence="2 3" key="1">
    <citation type="journal article" date="2018" name="Nat. Ecol. Evol.">
        <title>Pezizomycetes genomes reveal the molecular basis of ectomycorrhizal truffle lifestyle.</title>
        <authorList>
            <person name="Murat C."/>
            <person name="Payen T."/>
            <person name="Noel B."/>
            <person name="Kuo A."/>
            <person name="Morin E."/>
            <person name="Chen J."/>
            <person name="Kohler A."/>
            <person name="Krizsan K."/>
            <person name="Balestrini R."/>
            <person name="Da Silva C."/>
            <person name="Montanini B."/>
            <person name="Hainaut M."/>
            <person name="Levati E."/>
            <person name="Barry K.W."/>
            <person name="Belfiori B."/>
            <person name="Cichocki N."/>
            <person name="Clum A."/>
            <person name="Dockter R.B."/>
            <person name="Fauchery L."/>
            <person name="Guy J."/>
            <person name="Iotti M."/>
            <person name="Le Tacon F."/>
            <person name="Lindquist E.A."/>
            <person name="Lipzen A."/>
            <person name="Malagnac F."/>
            <person name="Mello A."/>
            <person name="Molinier V."/>
            <person name="Miyauchi S."/>
            <person name="Poulain J."/>
            <person name="Riccioni C."/>
            <person name="Rubini A."/>
            <person name="Sitrit Y."/>
            <person name="Splivallo R."/>
            <person name="Traeger S."/>
            <person name="Wang M."/>
            <person name="Zifcakova L."/>
            <person name="Wipf D."/>
            <person name="Zambonelli A."/>
            <person name="Paolocci F."/>
            <person name="Nowrousian M."/>
            <person name="Ottonello S."/>
            <person name="Baldrian P."/>
            <person name="Spatafora J.W."/>
            <person name="Henrissat B."/>
            <person name="Nagy L.G."/>
            <person name="Aury J.M."/>
            <person name="Wincker P."/>
            <person name="Grigoriev I.V."/>
            <person name="Bonfante P."/>
            <person name="Martin F.M."/>
        </authorList>
    </citation>
    <scope>NUCLEOTIDE SEQUENCE [LARGE SCALE GENOMIC DNA]</scope>
    <source>
        <strain evidence="2 3">CCBAS932</strain>
    </source>
</reference>
<feature type="compositionally biased region" description="Basic residues" evidence="1">
    <location>
        <begin position="1"/>
        <end position="16"/>
    </location>
</feature>
<name>A0A3N4KSZ7_9PEZI</name>
<protein>
    <submittedName>
        <fullName evidence="2">Uncharacterized protein</fullName>
    </submittedName>
</protein>
<feature type="compositionally biased region" description="Low complexity" evidence="1">
    <location>
        <begin position="1008"/>
        <end position="1027"/>
    </location>
</feature>
<feature type="compositionally biased region" description="Polar residues" evidence="1">
    <location>
        <begin position="961"/>
        <end position="971"/>
    </location>
</feature>
<dbReference type="AlphaFoldDB" id="A0A3N4KSZ7"/>
<feature type="compositionally biased region" description="Pro residues" evidence="1">
    <location>
        <begin position="1097"/>
        <end position="1110"/>
    </location>
</feature>
<accession>A0A3N4KSZ7</accession>
<feature type="compositionally biased region" description="Low complexity" evidence="1">
    <location>
        <begin position="877"/>
        <end position="890"/>
    </location>
</feature>
<evidence type="ECO:0000256" key="1">
    <source>
        <dbReference type="SAM" id="MobiDB-lite"/>
    </source>
</evidence>
<feature type="compositionally biased region" description="Basic residues" evidence="1">
    <location>
        <begin position="174"/>
        <end position="185"/>
    </location>
</feature>
<dbReference type="EMBL" id="ML119135">
    <property type="protein sequence ID" value="RPB11461.1"/>
    <property type="molecule type" value="Genomic_DNA"/>
</dbReference>
<feature type="compositionally biased region" description="Polar residues" evidence="1">
    <location>
        <begin position="1063"/>
        <end position="1096"/>
    </location>
</feature>
<feature type="region of interest" description="Disordered" evidence="1">
    <location>
        <begin position="1197"/>
        <end position="1224"/>
    </location>
</feature>
<dbReference type="InParanoid" id="A0A3N4KSZ7"/>
<keyword evidence="3" id="KW-1185">Reference proteome</keyword>
<feature type="compositionally biased region" description="Basic and acidic residues" evidence="1">
    <location>
        <begin position="835"/>
        <end position="845"/>
    </location>
</feature>
<dbReference type="Proteomes" id="UP000277580">
    <property type="component" value="Unassembled WGS sequence"/>
</dbReference>
<feature type="compositionally biased region" description="Basic and acidic residues" evidence="1">
    <location>
        <begin position="656"/>
        <end position="676"/>
    </location>
</feature>
<evidence type="ECO:0000313" key="3">
    <source>
        <dbReference type="Proteomes" id="UP000277580"/>
    </source>
</evidence>
<gene>
    <name evidence="2" type="ORF">P167DRAFT_575205</name>
</gene>
<feature type="compositionally biased region" description="Basic and acidic residues" evidence="1">
    <location>
        <begin position="777"/>
        <end position="813"/>
    </location>
</feature>
<evidence type="ECO:0000313" key="2">
    <source>
        <dbReference type="EMBL" id="RPB11461.1"/>
    </source>
</evidence>
<feature type="region of interest" description="Disordered" evidence="1">
    <location>
        <begin position="1"/>
        <end position="105"/>
    </location>
</feature>
<feature type="compositionally biased region" description="Acidic residues" evidence="1">
    <location>
        <begin position="50"/>
        <end position="62"/>
    </location>
</feature>
<feature type="region of interest" description="Disordered" evidence="1">
    <location>
        <begin position="121"/>
        <end position="238"/>
    </location>
</feature>
<sequence>MRGRRGQRGGRGRGRVRGQSYPQRRLTDQGSEENNNEDSSRPPTPQPQDGEPEEIEVDEDEVSPAPTVPTPPAPRTLARLPSMPLQVSLRARKGLHSSPADSEMAKENNNLGTAAVAIAAETPNTSATMETSGHDGSSSEVEDRQPKRRRILENGSANAAPLTSDATPTTPTRGRGRGRGRARGRARAEVGRPRGSRGRGRGRGSRGGPGSRGGRGAYRTRGRGRGGRGGSASVRTVAEGPVVEAALMRVPEKEDKEQDTTSATEWYSGVTGTSYRNPLHSKLDALREREIKLAADLASLEDLKKRNSDIKDRFKVVAKLIVTRHQTRASKTLKELKTGRDVTSQAPWAKEIYGTLDDRLETHLSHLDGEKEFKQINGVQVFQNSCKIVQRSFEISMGEWMDRCVVAFIREKRDISELWKVRDPYLNQWILRRCGINRTENVTMTDLIETFMHREGRDRCRYDRPQLATRTNEGLFDRKVSETCTARARRIFGECIRVEKASLMTPPQSPGLEANNTDDMEIDSQILDELLSNQSIYDRLRDNDKPGVGKLDFVLDHKYDPKNPAQVLPPRRYTTREAMAVDSLVRLKEGIELDSEDEFDKYSEGDYYYDDEDEIMSVDKDLLKEKSPDQSGSGKDHGNRELVDRESEMWDLVPSDPHRSSGEGRESSVESEREEVIVPSPNYLAEPKTSGVEPSRERSPSSGPLTSKHFDFVLTPDASSQDPVSYPARAMEDGEVQMLSTSPDLPQKANGHPSDKLTPPIPGNGTLIKAVGLPQKRLRDGSEKVQQDSSKENLRPKLPDIPKPPNDRLETVKPPKRPPYDAIYPGVSTGARHPFLNDRNFDKPIKGNNVVTVSHSPQKNAQKLFTDPPGFSPVLMSSSSSNGTSGTAGNRPAPSATFRARGSSRKEPGRPGRKPNNPSTPLSYVQPEYPLQGKGRILSPKPPQTPTQMGYPPTGYPASKFTIQSNSTVQPSYLKPYAAATAPSPLRSQSRPPYDPRDSPNPTWAGASYSYTSPGQSSSPYPPSGEYNYDPSRSSVPPQAPYHAPPVGYGPYGVPGGLVRNTPGPTGNPFQSNNSTQTPYNSQPPYFTPPGLTSTAPLPPPYQRQYPPSPSWGTSQAPSTPAHPRNGLQGKHPYEGKAPQLFTLPPTTPTPSGPQQEPVKYYVGDGVYKTAPSTIERLPSLTLSQGTVFEEDNLSKNLNQMARDGNWGSGTPGGGNPGSQGTAL</sequence>
<organism evidence="2 3">
    <name type="scientific">Morchella conica CCBAS932</name>
    <dbReference type="NCBI Taxonomy" id="1392247"/>
    <lineage>
        <taxon>Eukaryota</taxon>
        <taxon>Fungi</taxon>
        <taxon>Dikarya</taxon>
        <taxon>Ascomycota</taxon>
        <taxon>Pezizomycotina</taxon>
        <taxon>Pezizomycetes</taxon>
        <taxon>Pezizales</taxon>
        <taxon>Morchellaceae</taxon>
        <taxon>Morchella</taxon>
    </lineage>
</organism>
<dbReference type="OrthoDB" id="5376127at2759"/>